<keyword evidence="1" id="KW-0472">Membrane</keyword>
<feature type="transmembrane region" description="Helical" evidence="1">
    <location>
        <begin position="36"/>
        <end position="59"/>
    </location>
</feature>
<accession>A0ABV1U2D5</accession>
<proteinExistence type="predicted"/>
<organism evidence="2 3">
    <name type="scientific">Streptomyces sp. 900105245</name>
    <dbReference type="NCBI Taxonomy" id="3154379"/>
    <lineage>
        <taxon>Bacteria</taxon>
        <taxon>Bacillati</taxon>
        <taxon>Actinomycetota</taxon>
        <taxon>Actinomycetes</taxon>
        <taxon>Kitasatosporales</taxon>
        <taxon>Streptomycetaceae</taxon>
        <taxon>Streptomyces</taxon>
    </lineage>
</organism>
<reference evidence="2 3" key="1">
    <citation type="submission" date="2024-06" db="EMBL/GenBank/DDBJ databases">
        <title>The Natural Products Discovery Center: Release of the First 8490 Sequenced Strains for Exploring Actinobacteria Biosynthetic Diversity.</title>
        <authorList>
            <person name="Kalkreuter E."/>
            <person name="Kautsar S.A."/>
            <person name="Yang D."/>
            <person name="Bader C.D."/>
            <person name="Teijaro C.N."/>
            <person name="Fluegel L."/>
            <person name="Davis C.M."/>
            <person name="Simpson J.R."/>
            <person name="Lauterbach L."/>
            <person name="Steele A.D."/>
            <person name="Gui C."/>
            <person name="Meng S."/>
            <person name="Li G."/>
            <person name="Viehrig K."/>
            <person name="Ye F."/>
            <person name="Su P."/>
            <person name="Kiefer A.F."/>
            <person name="Nichols A."/>
            <person name="Cepeda A.J."/>
            <person name="Yan W."/>
            <person name="Fan B."/>
            <person name="Jiang Y."/>
            <person name="Adhikari A."/>
            <person name="Zheng C.-J."/>
            <person name="Schuster L."/>
            <person name="Cowan T.M."/>
            <person name="Smanski M.J."/>
            <person name="Chevrette M.G."/>
            <person name="De Carvalho L.P.S."/>
            <person name="Shen B."/>
        </authorList>
    </citation>
    <scope>NUCLEOTIDE SEQUENCE [LARGE SCALE GENOMIC DNA]</scope>
    <source>
        <strain evidence="2 3">NPDC001166</strain>
    </source>
</reference>
<gene>
    <name evidence="2" type="ORF">ABT272_09150</name>
</gene>
<dbReference type="RefSeq" id="WP_352063242.1">
    <property type="nucleotide sequence ID" value="NZ_JBEOYA010000003.1"/>
</dbReference>
<evidence type="ECO:0000256" key="1">
    <source>
        <dbReference type="SAM" id="Phobius"/>
    </source>
</evidence>
<keyword evidence="1" id="KW-0812">Transmembrane</keyword>
<sequence length="74" mass="8194">MPKERRTDVWSWLLALAFIVMAGNLAIKAVTDSNVFLRALAILSLVVAAFVAGTLFGFLRGQQKPRLHRSKITP</sequence>
<dbReference type="EMBL" id="JBEPAZ010000005">
    <property type="protein sequence ID" value="MER6427899.1"/>
    <property type="molecule type" value="Genomic_DNA"/>
</dbReference>
<feature type="transmembrane region" description="Helical" evidence="1">
    <location>
        <begin position="12"/>
        <end position="30"/>
    </location>
</feature>
<protein>
    <submittedName>
        <fullName evidence="2">Uncharacterized protein</fullName>
    </submittedName>
</protein>
<keyword evidence="3" id="KW-1185">Reference proteome</keyword>
<evidence type="ECO:0000313" key="3">
    <source>
        <dbReference type="Proteomes" id="UP001470023"/>
    </source>
</evidence>
<name>A0ABV1U2D5_9ACTN</name>
<dbReference type="Proteomes" id="UP001470023">
    <property type="component" value="Unassembled WGS sequence"/>
</dbReference>
<evidence type="ECO:0000313" key="2">
    <source>
        <dbReference type="EMBL" id="MER6427899.1"/>
    </source>
</evidence>
<comment type="caution">
    <text evidence="2">The sequence shown here is derived from an EMBL/GenBank/DDBJ whole genome shotgun (WGS) entry which is preliminary data.</text>
</comment>
<keyword evidence="1" id="KW-1133">Transmembrane helix</keyword>